<name>A0AAV4VI56_9ARAC</name>
<gene>
    <name evidence="1" type="ORF">CDAR_518111</name>
</gene>
<reference evidence="1 2" key="1">
    <citation type="submission" date="2021-06" db="EMBL/GenBank/DDBJ databases">
        <title>Caerostris darwini draft genome.</title>
        <authorList>
            <person name="Kono N."/>
            <person name="Arakawa K."/>
        </authorList>
    </citation>
    <scope>NUCLEOTIDE SEQUENCE [LARGE SCALE GENOMIC DNA]</scope>
</reference>
<organism evidence="1 2">
    <name type="scientific">Caerostris darwini</name>
    <dbReference type="NCBI Taxonomy" id="1538125"/>
    <lineage>
        <taxon>Eukaryota</taxon>
        <taxon>Metazoa</taxon>
        <taxon>Ecdysozoa</taxon>
        <taxon>Arthropoda</taxon>
        <taxon>Chelicerata</taxon>
        <taxon>Arachnida</taxon>
        <taxon>Araneae</taxon>
        <taxon>Araneomorphae</taxon>
        <taxon>Entelegynae</taxon>
        <taxon>Araneoidea</taxon>
        <taxon>Araneidae</taxon>
        <taxon>Caerostris</taxon>
    </lineage>
</organism>
<keyword evidence="2" id="KW-1185">Reference proteome</keyword>
<dbReference type="Proteomes" id="UP001054837">
    <property type="component" value="Unassembled WGS sequence"/>
</dbReference>
<sequence length="85" mass="9344">MIHMNKRTCMSCTIKEDDSSSVAINGQSKMTPPLVSLTQIPSRGHVNPPTTPQTRQIIYNQSLTLTLAPLSIRTPAPVLRLMSRA</sequence>
<evidence type="ECO:0000313" key="2">
    <source>
        <dbReference type="Proteomes" id="UP001054837"/>
    </source>
</evidence>
<evidence type="ECO:0000313" key="1">
    <source>
        <dbReference type="EMBL" id="GIY69650.1"/>
    </source>
</evidence>
<dbReference type="AlphaFoldDB" id="A0AAV4VI56"/>
<accession>A0AAV4VI56</accession>
<comment type="caution">
    <text evidence="1">The sequence shown here is derived from an EMBL/GenBank/DDBJ whole genome shotgun (WGS) entry which is preliminary data.</text>
</comment>
<dbReference type="EMBL" id="BPLQ01013075">
    <property type="protein sequence ID" value="GIY69650.1"/>
    <property type="molecule type" value="Genomic_DNA"/>
</dbReference>
<proteinExistence type="predicted"/>
<protein>
    <submittedName>
        <fullName evidence="1">Uncharacterized protein</fullName>
    </submittedName>
</protein>